<dbReference type="InterPro" id="IPR002586">
    <property type="entry name" value="CobQ/CobB/MinD/ParA_Nub-bd_dom"/>
</dbReference>
<accession>L8JDB7</accession>
<evidence type="ECO:0000256" key="1">
    <source>
        <dbReference type="ARBA" id="ARBA00022723"/>
    </source>
</evidence>
<keyword evidence="3" id="KW-0411">Iron-sulfur</keyword>
<reference evidence="5 6" key="1">
    <citation type="submission" date="2012-12" db="EMBL/GenBank/DDBJ databases">
        <title>Genome Assembly of Photobacterium sp. AK15.</title>
        <authorList>
            <person name="Khatri I."/>
            <person name="Vaidya B."/>
            <person name="Srinivas T.N.R."/>
            <person name="Subramanian S."/>
            <person name="Pinnaka A."/>
        </authorList>
    </citation>
    <scope>NUCLEOTIDE SEQUENCE [LARGE SCALE GENOMIC DNA]</scope>
    <source>
        <strain evidence="5 6">AK15</strain>
    </source>
</reference>
<keyword evidence="6" id="KW-1185">Reference proteome</keyword>
<dbReference type="InterPro" id="IPR017900">
    <property type="entry name" value="4Fe4S_Fe_S_CS"/>
</dbReference>
<gene>
    <name evidence="5" type="ORF">C942_04504</name>
</gene>
<dbReference type="PANTHER" id="PTHR43534">
    <property type="entry name" value="MIND SUPERFAMILY P-LOOP ATPASE CONTAINING AN INSERTED FERREDOXIN DOMAIN"/>
    <property type="match status" value="1"/>
</dbReference>
<sequence length="292" mass="31933">MKEIVILSGKGGTGKTSLTASFAALSQQAVLADCDVDAADLHLVLNPEIQQKHTFYSGNEASIRSDECSSCNMCKEYCRFDAVIYDKENDSYSIDQTACEGCGVCVYFCPDNCIDFPERECGEWYRSDTRFGPMVHAHLGIAAENSGKLVSLVRSEARKVATEQGAQLLLVDGPPGIGCPVIASITGADHLVLVTEPTQSGMHDIERVLRLARHFGLPTSLCVNKWDINPNMTEQIEALGEELGAYLLGRIDYDKLVTQAQVAGKSVEEMGESQIGYQIRAIWEKVLQITCK</sequence>
<dbReference type="Pfam" id="PF01656">
    <property type="entry name" value="CbiA"/>
    <property type="match status" value="1"/>
</dbReference>
<name>L8JDB7_9GAMM</name>
<dbReference type="InterPro" id="IPR017896">
    <property type="entry name" value="4Fe4S_Fe-S-bd"/>
</dbReference>
<dbReference type="AlphaFoldDB" id="L8JDB7"/>
<dbReference type="Gene3D" id="3.40.50.300">
    <property type="entry name" value="P-loop containing nucleotide triphosphate hydrolases"/>
    <property type="match status" value="1"/>
</dbReference>
<dbReference type="Pfam" id="PF00037">
    <property type="entry name" value="Fer4"/>
    <property type="match status" value="1"/>
</dbReference>
<dbReference type="Gene3D" id="3.30.70.20">
    <property type="match status" value="1"/>
</dbReference>
<evidence type="ECO:0000313" key="5">
    <source>
        <dbReference type="EMBL" id="ELR66805.1"/>
    </source>
</evidence>
<evidence type="ECO:0000256" key="2">
    <source>
        <dbReference type="ARBA" id="ARBA00023004"/>
    </source>
</evidence>
<dbReference type="PROSITE" id="PS51379">
    <property type="entry name" value="4FE4S_FER_2"/>
    <property type="match status" value="2"/>
</dbReference>
<dbReference type="CDD" id="cd03110">
    <property type="entry name" value="SIMIBI_bact_arch"/>
    <property type="match status" value="1"/>
</dbReference>
<dbReference type="SUPFAM" id="SSF52540">
    <property type="entry name" value="P-loop containing nucleoside triphosphate hydrolases"/>
    <property type="match status" value="1"/>
</dbReference>
<dbReference type="PROSITE" id="PS00198">
    <property type="entry name" value="4FE4S_FER_1"/>
    <property type="match status" value="1"/>
</dbReference>
<proteinExistence type="predicted"/>
<dbReference type="RefSeq" id="WP_007463791.1">
    <property type="nucleotide sequence ID" value="NZ_AMZO01000006.1"/>
</dbReference>
<evidence type="ECO:0000313" key="6">
    <source>
        <dbReference type="Proteomes" id="UP000011134"/>
    </source>
</evidence>
<comment type="caution">
    <text evidence="5">The sequence shown here is derived from an EMBL/GenBank/DDBJ whole genome shotgun (WGS) entry which is preliminary data.</text>
</comment>
<dbReference type="EMBL" id="AMZO01000006">
    <property type="protein sequence ID" value="ELR66805.1"/>
    <property type="molecule type" value="Genomic_DNA"/>
</dbReference>
<evidence type="ECO:0000256" key="3">
    <source>
        <dbReference type="ARBA" id="ARBA00023014"/>
    </source>
</evidence>
<dbReference type="PANTHER" id="PTHR43534:SF1">
    <property type="entry name" value="4FE-4S CLUSTER CONTAINING PARA FAMILY ATPASE PROTEIN"/>
    <property type="match status" value="1"/>
</dbReference>
<evidence type="ECO:0000259" key="4">
    <source>
        <dbReference type="PROSITE" id="PS51379"/>
    </source>
</evidence>
<feature type="domain" description="4Fe-4S ferredoxin-type" evidence="4">
    <location>
        <begin position="59"/>
        <end position="88"/>
    </location>
</feature>
<dbReference type="Proteomes" id="UP000011134">
    <property type="component" value="Unassembled WGS sequence"/>
</dbReference>
<dbReference type="GO" id="GO:0046872">
    <property type="term" value="F:metal ion binding"/>
    <property type="evidence" value="ECO:0007669"/>
    <property type="project" value="UniProtKB-KW"/>
</dbReference>
<dbReference type="PATRIC" id="fig|1056511.3.peg.1333"/>
<feature type="domain" description="4Fe-4S ferredoxin-type" evidence="4">
    <location>
        <begin position="90"/>
        <end position="119"/>
    </location>
</feature>
<keyword evidence="1" id="KW-0479">Metal-binding</keyword>
<dbReference type="OrthoDB" id="9808559at2"/>
<protein>
    <submittedName>
        <fullName evidence="5">MinD superfamily P-loop ATPase</fullName>
    </submittedName>
</protein>
<dbReference type="GO" id="GO:0051536">
    <property type="term" value="F:iron-sulfur cluster binding"/>
    <property type="evidence" value="ECO:0007669"/>
    <property type="project" value="UniProtKB-KW"/>
</dbReference>
<organism evidence="5 6">
    <name type="scientific">Photobacterium marinum</name>
    <dbReference type="NCBI Taxonomy" id="1056511"/>
    <lineage>
        <taxon>Bacteria</taxon>
        <taxon>Pseudomonadati</taxon>
        <taxon>Pseudomonadota</taxon>
        <taxon>Gammaproteobacteria</taxon>
        <taxon>Vibrionales</taxon>
        <taxon>Vibrionaceae</taxon>
        <taxon>Photobacterium</taxon>
    </lineage>
</organism>
<keyword evidence="2" id="KW-0408">Iron</keyword>
<dbReference type="InterPro" id="IPR027417">
    <property type="entry name" value="P-loop_NTPase"/>
</dbReference>